<proteinExistence type="predicted"/>
<dbReference type="OrthoDB" id="5398371at2759"/>
<evidence type="ECO:0000256" key="1">
    <source>
        <dbReference type="SAM" id="MobiDB-lite"/>
    </source>
</evidence>
<reference evidence="3" key="1">
    <citation type="journal article" date="2017" name="Genome Biol.">
        <title>Comparative genomics reveals high biological diversity and specific adaptations in the industrially and medically important fungal genus Aspergillus.</title>
        <authorList>
            <person name="de Vries R.P."/>
            <person name="Riley R."/>
            <person name="Wiebenga A."/>
            <person name="Aguilar-Osorio G."/>
            <person name="Amillis S."/>
            <person name="Uchima C.A."/>
            <person name="Anderluh G."/>
            <person name="Asadollahi M."/>
            <person name="Askin M."/>
            <person name="Barry K."/>
            <person name="Battaglia E."/>
            <person name="Bayram O."/>
            <person name="Benocci T."/>
            <person name="Braus-Stromeyer S.A."/>
            <person name="Caldana C."/>
            <person name="Canovas D."/>
            <person name="Cerqueira G.C."/>
            <person name="Chen F."/>
            <person name="Chen W."/>
            <person name="Choi C."/>
            <person name="Clum A."/>
            <person name="Dos Santos R.A."/>
            <person name="Damasio A.R."/>
            <person name="Diallinas G."/>
            <person name="Emri T."/>
            <person name="Fekete E."/>
            <person name="Flipphi M."/>
            <person name="Freyberg S."/>
            <person name="Gallo A."/>
            <person name="Gournas C."/>
            <person name="Habgood R."/>
            <person name="Hainaut M."/>
            <person name="Harispe M.L."/>
            <person name="Henrissat B."/>
            <person name="Hilden K.S."/>
            <person name="Hope R."/>
            <person name="Hossain A."/>
            <person name="Karabika E."/>
            <person name="Karaffa L."/>
            <person name="Karanyi Z."/>
            <person name="Krasevec N."/>
            <person name="Kuo A."/>
            <person name="Kusch H."/>
            <person name="LaButti K."/>
            <person name="Lagendijk E.L."/>
            <person name="Lapidus A."/>
            <person name="Levasseur A."/>
            <person name="Lindquist E."/>
            <person name="Lipzen A."/>
            <person name="Logrieco A.F."/>
            <person name="MacCabe A."/>
            <person name="Maekelae M.R."/>
            <person name="Malavazi I."/>
            <person name="Melin P."/>
            <person name="Meyer V."/>
            <person name="Mielnichuk N."/>
            <person name="Miskei M."/>
            <person name="Molnar A.P."/>
            <person name="Mule G."/>
            <person name="Ngan C.Y."/>
            <person name="Orejas M."/>
            <person name="Orosz E."/>
            <person name="Ouedraogo J.P."/>
            <person name="Overkamp K.M."/>
            <person name="Park H.-S."/>
            <person name="Perrone G."/>
            <person name="Piumi F."/>
            <person name="Punt P.J."/>
            <person name="Ram A.F."/>
            <person name="Ramon A."/>
            <person name="Rauscher S."/>
            <person name="Record E."/>
            <person name="Riano-Pachon D.M."/>
            <person name="Robert V."/>
            <person name="Roehrig J."/>
            <person name="Ruller R."/>
            <person name="Salamov A."/>
            <person name="Salih N.S."/>
            <person name="Samson R.A."/>
            <person name="Sandor E."/>
            <person name="Sanguinetti M."/>
            <person name="Schuetze T."/>
            <person name="Sepcic K."/>
            <person name="Shelest E."/>
            <person name="Sherlock G."/>
            <person name="Sophianopoulou V."/>
            <person name="Squina F.M."/>
            <person name="Sun H."/>
            <person name="Susca A."/>
            <person name="Todd R.B."/>
            <person name="Tsang A."/>
            <person name="Unkles S.E."/>
            <person name="van de Wiele N."/>
            <person name="van Rossen-Uffink D."/>
            <person name="Oliveira J.V."/>
            <person name="Vesth T.C."/>
            <person name="Visser J."/>
            <person name="Yu J.-H."/>
            <person name="Zhou M."/>
            <person name="Andersen M.R."/>
            <person name="Archer D.B."/>
            <person name="Baker S.E."/>
            <person name="Benoit I."/>
            <person name="Brakhage A.A."/>
            <person name="Braus G.H."/>
            <person name="Fischer R."/>
            <person name="Frisvad J.C."/>
            <person name="Goldman G.H."/>
            <person name="Houbraken J."/>
            <person name="Oakley B."/>
            <person name="Pocsi I."/>
            <person name="Scazzocchio C."/>
            <person name="Seiboth B."/>
            <person name="vanKuyk P.A."/>
            <person name="Wortman J."/>
            <person name="Dyer P.S."/>
            <person name="Grigoriev I.V."/>
        </authorList>
    </citation>
    <scope>NUCLEOTIDE SEQUENCE [LARGE SCALE GENOMIC DNA]</scope>
    <source>
        <strain evidence="3">CBS 583.65</strain>
    </source>
</reference>
<dbReference type="VEuPathDB" id="FungiDB:ASPVEDRAFT_183461"/>
<organism evidence="2 3">
    <name type="scientific">Aspergillus versicolor CBS 583.65</name>
    <dbReference type="NCBI Taxonomy" id="1036611"/>
    <lineage>
        <taxon>Eukaryota</taxon>
        <taxon>Fungi</taxon>
        <taxon>Dikarya</taxon>
        <taxon>Ascomycota</taxon>
        <taxon>Pezizomycotina</taxon>
        <taxon>Eurotiomycetes</taxon>
        <taxon>Eurotiomycetidae</taxon>
        <taxon>Eurotiales</taxon>
        <taxon>Aspergillaceae</taxon>
        <taxon>Aspergillus</taxon>
        <taxon>Aspergillus subgen. Nidulantes</taxon>
    </lineage>
</organism>
<dbReference type="AlphaFoldDB" id="A0A1L9P6G9"/>
<dbReference type="EMBL" id="KV878125">
    <property type="protein sequence ID" value="OJI97129.1"/>
    <property type="molecule type" value="Genomic_DNA"/>
</dbReference>
<name>A0A1L9P6G9_ASPVE</name>
<accession>A0A1L9P6G9</accession>
<evidence type="ECO:0000313" key="3">
    <source>
        <dbReference type="Proteomes" id="UP000184073"/>
    </source>
</evidence>
<gene>
    <name evidence="2" type="ORF">ASPVEDRAFT_183461</name>
</gene>
<sequence length="553" mass="61820">MDSEYPPLPSLKSIDASLQNVSLSDSEGVVQRSSRSGSGTPISVPVTNGHGQNSKSPLPNTNTQVIVDSGDLILEYTPSKQTSLGTKDAPVTHHWKVSSESLIQSSPYFHVFLDPQKFSEGRNFMKQRELHSFDVDPDVNGDTDAAGFSEHDDALPIMRMPDDHLSHRVGPDTIGFFLRILSFNSFSDEEKESFDAEVKSQRPLFISGVIEMADAFNSPQAVRDALKRSGYTLGKPKLPLTKFNSSILKLNEDRIRQSIFIARFLNDRTIFQMLTHALIVSGSRFWVNGLEAPELGSLSWHYFSNGIEEELYYRRQCVLDTITDLQAHFLRVYGALEDPSAPKRNNPSATSTAASRQYQCRCALGNSSACDTFHLGQMTRFFSLRTKTIFIGSTLLDPDFNQGIEDSDADANAYADAERRNQQERPLDITSVISLLKQCPDYQIDSNHTACGIRRRFLPSLDCIEGFVGDERGLLGVNLNYWRGEESRGGGERTWPNILGSWANRSHRRACVMDLRLSRISGIPSMSPGGIAGQFREEDARLLFTAKKRNWES</sequence>
<feature type="region of interest" description="Disordered" evidence="1">
    <location>
        <begin position="22"/>
        <end position="62"/>
    </location>
</feature>
<dbReference type="GeneID" id="63724419"/>
<keyword evidence="3" id="KW-1185">Reference proteome</keyword>
<dbReference type="RefSeq" id="XP_040662892.1">
    <property type="nucleotide sequence ID" value="XM_040808908.1"/>
</dbReference>
<dbReference type="Proteomes" id="UP000184073">
    <property type="component" value="Unassembled WGS sequence"/>
</dbReference>
<protein>
    <submittedName>
        <fullName evidence="2">Uncharacterized protein</fullName>
    </submittedName>
</protein>
<evidence type="ECO:0000313" key="2">
    <source>
        <dbReference type="EMBL" id="OJI97129.1"/>
    </source>
</evidence>
<feature type="compositionally biased region" description="Polar residues" evidence="1">
    <location>
        <begin position="45"/>
        <end position="62"/>
    </location>
</feature>